<keyword evidence="3" id="KW-0812">Transmembrane</keyword>
<protein>
    <submittedName>
        <fullName evidence="4">Uncharacterized protein</fullName>
    </submittedName>
</protein>
<dbReference type="OrthoDB" id="6021377at2759"/>
<dbReference type="EMBL" id="MNPL01026901">
    <property type="protein sequence ID" value="OQR67900.1"/>
    <property type="molecule type" value="Genomic_DNA"/>
</dbReference>
<comment type="similarity">
    <text evidence="1">Belongs to the Bcl-2 family.</text>
</comment>
<organism evidence="4 5">
    <name type="scientific">Tropilaelaps mercedesae</name>
    <dbReference type="NCBI Taxonomy" id="418985"/>
    <lineage>
        <taxon>Eukaryota</taxon>
        <taxon>Metazoa</taxon>
        <taxon>Ecdysozoa</taxon>
        <taxon>Arthropoda</taxon>
        <taxon>Chelicerata</taxon>
        <taxon>Arachnida</taxon>
        <taxon>Acari</taxon>
        <taxon>Parasitiformes</taxon>
        <taxon>Mesostigmata</taxon>
        <taxon>Gamasina</taxon>
        <taxon>Dermanyssoidea</taxon>
        <taxon>Laelapidae</taxon>
        <taxon>Tropilaelaps</taxon>
    </lineage>
</organism>
<feature type="transmembrane region" description="Helical" evidence="3">
    <location>
        <begin position="41"/>
        <end position="62"/>
    </location>
</feature>
<dbReference type="InterPro" id="IPR020726">
    <property type="entry name" value="Bcl2_BH2_motif_CS"/>
</dbReference>
<dbReference type="AlphaFoldDB" id="A0A1V9X2P7"/>
<evidence type="ECO:0000313" key="5">
    <source>
        <dbReference type="Proteomes" id="UP000192247"/>
    </source>
</evidence>
<dbReference type="InterPro" id="IPR002475">
    <property type="entry name" value="Bcl2-like"/>
</dbReference>
<dbReference type="Proteomes" id="UP000192247">
    <property type="component" value="Unassembled WGS sequence"/>
</dbReference>
<dbReference type="InterPro" id="IPR036834">
    <property type="entry name" value="Bcl-2-like_sf"/>
</dbReference>
<name>A0A1V9X2P7_9ACAR</name>
<dbReference type="GO" id="GO:0042981">
    <property type="term" value="P:regulation of apoptotic process"/>
    <property type="evidence" value="ECO:0007669"/>
    <property type="project" value="InterPro"/>
</dbReference>
<accession>A0A1V9X2P7</accession>
<reference evidence="4 5" key="1">
    <citation type="journal article" date="2017" name="Gigascience">
        <title>Draft genome of the honey bee ectoparasitic mite, Tropilaelaps mercedesae, is shaped by the parasitic life history.</title>
        <authorList>
            <person name="Dong X."/>
            <person name="Armstrong S.D."/>
            <person name="Xia D."/>
            <person name="Makepeace B.L."/>
            <person name="Darby A.C."/>
            <person name="Kadowaki T."/>
        </authorList>
    </citation>
    <scope>NUCLEOTIDE SEQUENCE [LARGE SCALE GENOMIC DNA]</scope>
    <source>
        <strain evidence="4">Wuxi-XJTLU</strain>
    </source>
</reference>
<dbReference type="PROSITE" id="PS50062">
    <property type="entry name" value="BCL2_FAMILY"/>
    <property type="match status" value="1"/>
</dbReference>
<dbReference type="PROSITE" id="PS01258">
    <property type="entry name" value="BH2"/>
    <property type="match status" value="1"/>
</dbReference>
<keyword evidence="5" id="KW-1185">Reference proteome</keyword>
<evidence type="ECO:0000256" key="1">
    <source>
        <dbReference type="ARBA" id="ARBA00009458"/>
    </source>
</evidence>
<keyword evidence="3" id="KW-1133">Transmembrane helix</keyword>
<comment type="caution">
    <text evidence="4">The sequence shown here is derived from an EMBL/GenBank/DDBJ whole genome shotgun (WGS) entry which is preliminary data.</text>
</comment>
<dbReference type="Gene3D" id="1.10.437.10">
    <property type="entry name" value="Blc2-like"/>
    <property type="match status" value="1"/>
</dbReference>
<dbReference type="GO" id="GO:0006915">
    <property type="term" value="P:apoptotic process"/>
    <property type="evidence" value="ECO:0007669"/>
    <property type="project" value="UniProtKB-KW"/>
</dbReference>
<evidence type="ECO:0000313" key="4">
    <source>
        <dbReference type="EMBL" id="OQR67900.1"/>
    </source>
</evidence>
<evidence type="ECO:0000256" key="2">
    <source>
        <dbReference type="ARBA" id="ARBA00022703"/>
    </source>
</evidence>
<dbReference type="SUPFAM" id="SSF56854">
    <property type="entry name" value="Bcl-2 inhibitors of programmed cell death"/>
    <property type="match status" value="1"/>
</dbReference>
<evidence type="ECO:0000256" key="3">
    <source>
        <dbReference type="SAM" id="Phobius"/>
    </source>
</evidence>
<gene>
    <name evidence="4" type="ORF">BIW11_04667</name>
</gene>
<keyword evidence="3" id="KW-0472">Membrane</keyword>
<proteinExistence type="inferred from homology"/>
<dbReference type="InParanoid" id="A0A1V9X2P7"/>
<sequence length="64" mass="7163">MTIVNSLALFVERDLAHWIAQQGGWSALISRFKTKSARSRLLEVGLMCVLVVLVLIAVKQIVLR</sequence>
<keyword evidence="2" id="KW-0053">Apoptosis</keyword>